<reference evidence="1 2" key="1">
    <citation type="journal article" date="2012" name="PLoS Pathog.">
        <title>Diverse lifestyles and strategies of plant pathogenesis encoded in the genomes of eighteen Dothideomycetes fungi.</title>
        <authorList>
            <person name="Ohm R.A."/>
            <person name="Feau N."/>
            <person name="Henrissat B."/>
            <person name="Schoch C.L."/>
            <person name="Horwitz B.A."/>
            <person name="Barry K.W."/>
            <person name="Condon B.J."/>
            <person name="Copeland A.C."/>
            <person name="Dhillon B."/>
            <person name="Glaser F."/>
            <person name="Hesse C.N."/>
            <person name="Kosti I."/>
            <person name="LaButti K."/>
            <person name="Lindquist E.A."/>
            <person name="Lucas S."/>
            <person name="Salamov A.A."/>
            <person name="Bradshaw R.E."/>
            <person name="Ciuffetti L."/>
            <person name="Hamelin R.C."/>
            <person name="Kema G.H.J."/>
            <person name="Lawrence C."/>
            <person name="Scott J.A."/>
            <person name="Spatafora J.W."/>
            <person name="Turgeon B.G."/>
            <person name="de Wit P.J.G.M."/>
            <person name="Zhong S."/>
            <person name="Goodwin S.B."/>
            <person name="Grigoriev I.V."/>
        </authorList>
    </citation>
    <scope>NUCLEOTIDE SEQUENCE [LARGE SCALE GENOMIC DNA]</scope>
    <source>
        <strain evidence="1 2">SO2202</strain>
    </source>
</reference>
<name>M3ARH4_SPHMS</name>
<gene>
    <name evidence="1" type="ORF">SEPMUDRAFT_152373</name>
</gene>
<sequence length="74" mass="8122">MAITGTSEEANVTAKVRCRTSRPSNKFDRGSKTVSCISAFLSKTIRGRQRDSNLSSTLCYTTSSSKPRVKEKTC</sequence>
<dbReference type="Proteomes" id="UP000016931">
    <property type="component" value="Unassembled WGS sequence"/>
</dbReference>
<evidence type="ECO:0000313" key="2">
    <source>
        <dbReference type="Proteomes" id="UP000016931"/>
    </source>
</evidence>
<dbReference type="GeneID" id="27904544"/>
<dbReference type="EMBL" id="KB456272">
    <property type="protein sequence ID" value="EMF08084.1"/>
    <property type="molecule type" value="Genomic_DNA"/>
</dbReference>
<protein>
    <submittedName>
        <fullName evidence="1">Uncharacterized protein</fullName>
    </submittedName>
</protein>
<dbReference type="AlphaFoldDB" id="M3ARH4"/>
<accession>M3ARH4</accession>
<keyword evidence="2" id="KW-1185">Reference proteome</keyword>
<dbReference type="RefSeq" id="XP_016756205.1">
    <property type="nucleotide sequence ID" value="XM_016907407.1"/>
</dbReference>
<evidence type="ECO:0000313" key="1">
    <source>
        <dbReference type="EMBL" id="EMF08084.1"/>
    </source>
</evidence>
<dbReference type="HOGENOM" id="CLU_2689388_0_0_1"/>
<organism evidence="1 2">
    <name type="scientific">Sphaerulina musiva (strain SO2202)</name>
    <name type="common">Poplar stem canker fungus</name>
    <name type="synonym">Septoria musiva</name>
    <dbReference type="NCBI Taxonomy" id="692275"/>
    <lineage>
        <taxon>Eukaryota</taxon>
        <taxon>Fungi</taxon>
        <taxon>Dikarya</taxon>
        <taxon>Ascomycota</taxon>
        <taxon>Pezizomycotina</taxon>
        <taxon>Dothideomycetes</taxon>
        <taxon>Dothideomycetidae</taxon>
        <taxon>Mycosphaerellales</taxon>
        <taxon>Mycosphaerellaceae</taxon>
        <taxon>Sphaerulina</taxon>
    </lineage>
</organism>
<proteinExistence type="predicted"/>